<proteinExistence type="predicted"/>
<keyword evidence="1" id="KW-0812">Transmembrane</keyword>
<evidence type="ECO:0000313" key="2">
    <source>
        <dbReference type="EMBL" id="KAA9393601.1"/>
    </source>
</evidence>
<accession>A0A5J5KXY2</accession>
<evidence type="ECO:0000313" key="3">
    <source>
        <dbReference type="Proteomes" id="UP000325957"/>
    </source>
</evidence>
<feature type="transmembrane region" description="Helical" evidence="1">
    <location>
        <begin position="53"/>
        <end position="77"/>
    </location>
</feature>
<comment type="caution">
    <text evidence="2">The sequence shown here is derived from an EMBL/GenBank/DDBJ whole genome shotgun (WGS) entry which is preliminary data.</text>
</comment>
<sequence>MFGKPRMAMLILGGVITAASLVAGGLVLLRPWSDCTAGDLSEACMPTDPEILTMGLASAGFLIGAVLMIFSLIWFMILRDDANRRRWAREDAARDRERYRGLEEEGR</sequence>
<reference evidence="2 3" key="1">
    <citation type="submission" date="2019-05" db="EMBL/GenBank/DDBJ databases">
        <title>Kocuria coralli sp. nov., a novel actinobacterium isolated from coral reef seawater.</title>
        <authorList>
            <person name="Li J."/>
        </authorList>
    </citation>
    <scope>NUCLEOTIDE SEQUENCE [LARGE SCALE GENOMIC DNA]</scope>
    <source>
        <strain evidence="2 3">SCSIO 13007</strain>
    </source>
</reference>
<organism evidence="2 3">
    <name type="scientific">Kocuria coralli</name>
    <dbReference type="NCBI Taxonomy" id="1461025"/>
    <lineage>
        <taxon>Bacteria</taxon>
        <taxon>Bacillati</taxon>
        <taxon>Actinomycetota</taxon>
        <taxon>Actinomycetes</taxon>
        <taxon>Micrococcales</taxon>
        <taxon>Micrococcaceae</taxon>
        <taxon>Kocuria</taxon>
    </lineage>
</organism>
<dbReference type="AlphaFoldDB" id="A0A5J5KXY2"/>
<keyword evidence="1" id="KW-1133">Transmembrane helix</keyword>
<dbReference type="EMBL" id="SZWF01000016">
    <property type="protein sequence ID" value="KAA9393601.1"/>
    <property type="molecule type" value="Genomic_DNA"/>
</dbReference>
<name>A0A5J5KXY2_9MICC</name>
<keyword evidence="1" id="KW-0472">Membrane</keyword>
<evidence type="ECO:0000256" key="1">
    <source>
        <dbReference type="SAM" id="Phobius"/>
    </source>
</evidence>
<dbReference type="OrthoDB" id="9943449at2"/>
<protein>
    <submittedName>
        <fullName evidence="2">Uncharacterized protein</fullName>
    </submittedName>
</protein>
<gene>
    <name evidence="2" type="ORF">FCK90_11465</name>
</gene>
<dbReference type="Proteomes" id="UP000325957">
    <property type="component" value="Unassembled WGS sequence"/>
</dbReference>
<dbReference type="RefSeq" id="WP_158034443.1">
    <property type="nucleotide sequence ID" value="NZ_ML708622.1"/>
</dbReference>
<keyword evidence="3" id="KW-1185">Reference proteome</keyword>